<evidence type="ECO:0000256" key="1">
    <source>
        <dbReference type="ARBA" id="ARBA00006082"/>
    </source>
</evidence>
<feature type="region of interest" description="Disordered" evidence="2">
    <location>
        <begin position="547"/>
        <end position="566"/>
    </location>
</feature>
<dbReference type="GO" id="GO:0005524">
    <property type="term" value="F:ATP binding"/>
    <property type="evidence" value="ECO:0007669"/>
    <property type="project" value="InterPro"/>
</dbReference>
<dbReference type="GO" id="GO:0016887">
    <property type="term" value="F:ATP hydrolysis activity"/>
    <property type="evidence" value="ECO:0007669"/>
    <property type="project" value="InterPro"/>
</dbReference>
<feature type="compositionally biased region" description="Polar residues" evidence="2">
    <location>
        <begin position="414"/>
        <end position="438"/>
    </location>
</feature>
<dbReference type="Gene3D" id="3.30.565.10">
    <property type="entry name" value="Histidine kinase-like ATPase, C-terminal domain"/>
    <property type="match status" value="1"/>
</dbReference>
<keyword evidence="5" id="KW-1185">Reference proteome</keyword>
<evidence type="ECO:0000313" key="4">
    <source>
        <dbReference type="EMBL" id="KAJ8059603.1"/>
    </source>
</evidence>
<dbReference type="SMART" id="SM00853">
    <property type="entry name" value="MutL_C"/>
    <property type="match status" value="1"/>
</dbReference>
<dbReference type="PANTHER" id="PTHR10073:SF47">
    <property type="entry name" value="DNA MISMATCH REPAIR PROTEIN MLH3"/>
    <property type="match status" value="1"/>
</dbReference>
<feature type="compositionally biased region" description="Polar residues" evidence="2">
    <location>
        <begin position="550"/>
        <end position="559"/>
    </location>
</feature>
<dbReference type="InterPro" id="IPR014790">
    <property type="entry name" value="MutL_C"/>
</dbReference>
<dbReference type="InterPro" id="IPR042120">
    <property type="entry name" value="MutL_C_dimsub"/>
</dbReference>
<protein>
    <recommendedName>
        <fullName evidence="3">MutL C-terminal dimerisation domain-containing protein</fullName>
    </recommendedName>
</protein>
<dbReference type="GO" id="GO:0006298">
    <property type="term" value="P:mismatch repair"/>
    <property type="evidence" value="ECO:0007669"/>
    <property type="project" value="InterPro"/>
</dbReference>
<dbReference type="Pfam" id="PF13589">
    <property type="entry name" value="HATPase_c_3"/>
    <property type="match status" value="1"/>
</dbReference>
<comment type="caution">
    <text evidence="4">The sequence shown here is derived from an EMBL/GenBank/DDBJ whole genome shotgun (WGS) entry which is preliminary data.</text>
</comment>
<accession>A0A9X0ACD8</accession>
<feature type="region of interest" description="Disordered" evidence="2">
    <location>
        <begin position="408"/>
        <end position="439"/>
    </location>
</feature>
<sequence length="968" mass="108041">MSIQPLPSDVIAQIKSSSTITSLNGVIFELVKNCLDASCSKIVIEVDFSRGGCTVEDNGLGILPSEFGEKGGLGKLYHSSKLNTSNPTHGGHGTFIASLSALSLLSITSHHHLHRSHNSISMHRSEVVSRQTPAPVQYHLTSFEYGTRVTVRNLFGSMPVRVKQRAIVSEQRQANAKLWDGLRKDIVSLLLAWPRDVSVSISEDGTDQKMAIRRSHKTSGWRPIGSVDLFNTCSILFKASYIASDEKSSWIPVSGSTSSLAVNGAISLIPNATKHIQFLAFGIEPLISQDNCNILYEDINRWFLNSSFGNQEETNELDEIELEKRSKDRRYKGNGYTNKELKGGKKSVDRWPMFYINIHQIDQTKHSRLQVDDVLNEKRNTLDKILELLRAIVIEFLTRNHFRPKLARGDRTKQTATTASSTNLENEAQNGPCNTGQSYRAIRPHSTTLEPLSHDHGKHSQKRAKVDMLGTNVKLPSFHQSHSGFDSPFDSWSKIKAGTKHTHETSADTTQNTNNTLFAQARSTVESQSMTPLISKAGKLIRCPFEDSQAPISRSQTSTKGKEPEKNADELVIWINPINKVKSLVNRRTGLVVSEKKDDRNNGKLLTSNASRRLTTARNLHTGDKRPNEWIDDILNRWKNPVFATAEPSIPQVSIDGLDLETQEIIHGRHHHCSQIEIEKAFRETSSGLHGRISKDALRNAEIVSQVDKKFILANLQTTYVVGIEPNTLLVIIDQHAADERIRIEALLSEFLTPPTVSTIPASTSVSTSPLDKPLAFDVSTKDSQLFRTYASHFSYWGVIYSLSPTATTITVQYLPPLITARLVVNPNLLIHILRTELYSYHEHPTSHPTITPASTWIERISQIPKGILELLNSRACRSAIMFNDELGVDECKELVKRLANCKFPFMCAHGRVSIVPLGEVGMISRAGANGKNCLRTAMLNTDQNEEKSDGPFGVEWGKWMKRRTNEK</sequence>
<dbReference type="Pfam" id="PF08676">
    <property type="entry name" value="MutL_C"/>
    <property type="match status" value="1"/>
</dbReference>
<dbReference type="GO" id="GO:0140664">
    <property type="term" value="F:ATP-dependent DNA damage sensor activity"/>
    <property type="evidence" value="ECO:0007669"/>
    <property type="project" value="InterPro"/>
</dbReference>
<dbReference type="InterPro" id="IPR037198">
    <property type="entry name" value="MutL_C_sf"/>
</dbReference>
<evidence type="ECO:0000259" key="3">
    <source>
        <dbReference type="SMART" id="SM00853"/>
    </source>
</evidence>
<dbReference type="GO" id="GO:0032300">
    <property type="term" value="C:mismatch repair complex"/>
    <property type="evidence" value="ECO:0007669"/>
    <property type="project" value="InterPro"/>
</dbReference>
<dbReference type="InterPro" id="IPR038973">
    <property type="entry name" value="MutL/Mlh/Pms-like"/>
</dbReference>
<reference evidence="4" key="1">
    <citation type="submission" date="2022-11" db="EMBL/GenBank/DDBJ databases">
        <title>Genome Resource of Sclerotinia nivalis Strain SnTB1, a Plant Pathogen Isolated from American Ginseng.</title>
        <authorList>
            <person name="Fan S."/>
        </authorList>
    </citation>
    <scope>NUCLEOTIDE SEQUENCE</scope>
    <source>
        <strain evidence="4">SnTB1</strain>
    </source>
</reference>
<organism evidence="4 5">
    <name type="scientific">Sclerotinia nivalis</name>
    <dbReference type="NCBI Taxonomy" id="352851"/>
    <lineage>
        <taxon>Eukaryota</taxon>
        <taxon>Fungi</taxon>
        <taxon>Dikarya</taxon>
        <taxon>Ascomycota</taxon>
        <taxon>Pezizomycotina</taxon>
        <taxon>Leotiomycetes</taxon>
        <taxon>Helotiales</taxon>
        <taxon>Sclerotiniaceae</taxon>
        <taxon>Sclerotinia</taxon>
    </lineage>
</organism>
<dbReference type="Gene3D" id="3.30.1540.20">
    <property type="entry name" value="MutL, C-terminal domain, dimerisation subdomain"/>
    <property type="match status" value="1"/>
</dbReference>
<name>A0A9X0ACD8_9HELO</name>
<dbReference type="SUPFAM" id="SSF118116">
    <property type="entry name" value="DNA mismatch repair protein MutL"/>
    <property type="match status" value="1"/>
</dbReference>
<gene>
    <name evidence="4" type="ORF">OCU04_011258</name>
</gene>
<dbReference type="Proteomes" id="UP001152300">
    <property type="component" value="Unassembled WGS sequence"/>
</dbReference>
<evidence type="ECO:0000256" key="2">
    <source>
        <dbReference type="SAM" id="MobiDB-lite"/>
    </source>
</evidence>
<dbReference type="InterPro" id="IPR036890">
    <property type="entry name" value="HATPase_C_sf"/>
</dbReference>
<dbReference type="OrthoDB" id="429932at2759"/>
<dbReference type="Gene3D" id="3.30.1370.100">
    <property type="entry name" value="MutL, C-terminal domain, regulatory subdomain"/>
    <property type="match status" value="1"/>
</dbReference>
<dbReference type="SUPFAM" id="SSF55874">
    <property type="entry name" value="ATPase domain of HSP90 chaperone/DNA topoisomerase II/histidine kinase"/>
    <property type="match status" value="1"/>
</dbReference>
<dbReference type="EMBL" id="JAPEIS010000014">
    <property type="protein sequence ID" value="KAJ8059603.1"/>
    <property type="molecule type" value="Genomic_DNA"/>
</dbReference>
<feature type="domain" description="MutL C-terminal dimerisation" evidence="3">
    <location>
        <begin position="703"/>
        <end position="887"/>
    </location>
</feature>
<evidence type="ECO:0000313" key="5">
    <source>
        <dbReference type="Proteomes" id="UP001152300"/>
    </source>
</evidence>
<comment type="similarity">
    <text evidence="1">Belongs to the DNA mismatch repair MutL/HexB family.</text>
</comment>
<proteinExistence type="inferred from homology"/>
<dbReference type="AlphaFoldDB" id="A0A9X0ACD8"/>
<dbReference type="InterPro" id="IPR042121">
    <property type="entry name" value="MutL_C_regsub"/>
</dbReference>
<dbReference type="PANTHER" id="PTHR10073">
    <property type="entry name" value="DNA MISMATCH REPAIR PROTEIN MLH, PMS, MUTL"/>
    <property type="match status" value="1"/>
</dbReference>